<gene>
    <name evidence="1" type="ORF">DW921_06410</name>
</gene>
<protein>
    <recommendedName>
        <fullName evidence="3">TIGR04255 family protein</fullName>
    </recommendedName>
</protein>
<comment type="caution">
    <text evidence="1">The sequence shown here is derived from an EMBL/GenBank/DDBJ whole genome shotgun (WGS) entry which is preliminary data.</text>
</comment>
<organism evidence="1 2">
    <name type="scientific">Phocaeicola coprophilus</name>
    <dbReference type="NCBI Taxonomy" id="387090"/>
    <lineage>
        <taxon>Bacteria</taxon>
        <taxon>Pseudomonadati</taxon>
        <taxon>Bacteroidota</taxon>
        <taxon>Bacteroidia</taxon>
        <taxon>Bacteroidales</taxon>
        <taxon>Bacteroidaceae</taxon>
        <taxon>Phocaeicola</taxon>
    </lineage>
</organism>
<evidence type="ECO:0000313" key="1">
    <source>
        <dbReference type="EMBL" id="RHA76487.1"/>
    </source>
</evidence>
<name>A0A413T161_9BACT</name>
<accession>A0A413T161</accession>
<evidence type="ECO:0008006" key="3">
    <source>
        <dbReference type="Google" id="ProtNLM"/>
    </source>
</evidence>
<sequence length="253" mass="29359">MSFMNFTNPYPHTEHEVYSQTFLQTVSANIRFSSSDTQAEYWQKFREFSKKIFHIPVTDIPSGEDQYAELSSSTTETTYSFKGDTATVAIGPKGYRSFGETMPVHFCTIQTFLQDVVPSFRIQELSLTKRNRFPFHISLDRFDLKDALNYVFKPEHTEDLEKYRLEKGKQIKVTKEAQVDLDHQARMQLTIGFQVMNDSNVHLLFDLHASYVPSEGMEAEKLYSLASELNDIMFDAFRYVVTENIIHVLRGEN</sequence>
<dbReference type="AlphaFoldDB" id="A0A413T161"/>
<proteinExistence type="predicted"/>
<reference evidence="1 2" key="1">
    <citation type="submission" date="2018-08" db="EMBL/GenBank/DDBJ databases">
        <title>A genome reference for cultivated species of the human gut microbiota.</title>
        <authorList>
            <person name="Zou Y."/>
            <person name="Xue W."/>
            <person name="Luo G."/>
        </authorList>
    </citation>
    <scope>NUCLEOTIDE SEQUENCE [LARGE SCALE GENOMIC DNA]</scope>
    <source>
        <strain evidence="1 2">AM42-38</strain>
    </source>
</reference>
<dbReference type="EMBL" id="QSFT01000010">
    <property type="protein sequence ID" value="RHA76487.1"/>
    <property type="molecule type" value="Genomic_DNA"/>
</dbReference>
<evidence type="ECO:0000313" key="2">
    <source>
        <dbReference type="Proteomes" id="UP000283855"/>
    </source>
</evidence>
<dbReference type="Proteomes" id="UP000283855">
    <property type="component" value="Unassembled WGS sequence"/>
</dbReference>